<dbReference type="EMBL" id="PFQN01000060">
    <property type="protein sequence ID" value="PJC75849.1"/>
    <property type="molecule type" value="Genomic_DNA"/>
</dbReference>
<sequence length="50" mass="5635">MDDKLFALKSKNWSAEVSKNSLALDLEEGVFTWDDPKKIAAMSMLNFLGE</sequence>
<name>A0A2M8GF77_9BACT</name>
<organism evidence="1 2">
    <name type="scientific">Candidatus Shapirobacteria bacterium CG_4_8_14_3_um_filter_39_11</name>
    <dbReference type="NCBI Taxonomy" id="1974875"/>
    <lineage>
        <taxon>Bacteria</taxon>
        <taxon>Candidatus Shapironibacteriota</taxon>
    </lineage>
</organism>
<evidence type="ECO:0000313" key="1">
    <source>
        <dbReference type="EMBL" id="PJC75849.1"/>
    </source>
</evidence>
<dbReference type="InterPro" id="IPR021513">
    <property type="entry name" value="Phage_RSL1_Orf186"/>
</dbReference>
<evidence type="ECO:0000313" key="2">
    <source>
        <dbReference type="Proteomes" id="UP000230384"/>
    </source>
</evidence>
<protein>
    <submittedName>
        <fullName evidence="1">Uncharacterized protein</fullName>
    </submittedName>
</protein>
<reference evidence="2" key="1">
    <citation type="submission" date="2017-09" db="EMBL/GenBank/DDBJ databases">
        <title>Depth-based differentiation of microbial function through sediment-hosted aquifers and enrichment of novel symbionts in the deep terrestrial subsurface.</title>
        <authorList>
            <person name="Probst A.J."/>
            <person name="Ladd B."/>
            <person name="Jarett J.K."/>
            <person name="Geller-Mcgrath D.E."/>
            <person name="Sieber C.M.K."/>
            <person name="Emerson J.B."/>
            <person name="Anantharaman K."/>
            <person name="Thomas B.C."/>
            <person name="Malmstrom R."/>
            <person name="Stieglmeier M."/>
            <person name="Klingl A."/>
            <person name="Woyke T."/>
            <person name="Ryan C.M."/>
            <person name="Banfield J.F."/>
        </authorList>
    </citation>
    <scope>NUCLEOTIDE SEQUENCE [LARGE SCALE GENOMIC DNA]</scope>
</reference>
<accession>A0A2M8GF77</accession>
<proteinExistence type="predicted"/>
<comment type="caution">
    <text evidence="1">The sequence shown here is derived from an EMBL/GenBank/DDBJ whole genome shotgun (WGS) entry which is preliminary data.</text>
</comment>
<dbReference type="Pfam" id="PF11373">
    <property type="entry name" value="DUF3175"/>
    <property type="match status" value="1"/>
</dbReference>
<dbReference type="AlphaFoldDB" id="A0A2M8GF77"/>
<gene>
    <name evidence="1" type="ORF">CO010_04260</name>
</gene>
<dbReference type="Proteomes" id="UP000230384">
    <property type="component" value="Unassembled WGS sequence"/>
</dbReference>